<dbReference type="InterPro" id="IPR023772">
    <property type="entry name" value="DNA-bd_HTH_TetR-type_CS"/>
</dbReference>
<dbReference type="Pfam" id="PF00440">
    <property type="entry name" value="TetR_N"/>
    <property type="match status" value="2"/>
</dbReference>
<feature type="domain" description="HTH tetR-type" evidence="4">
    <location>
        <begin position="20"/>
        <end position="80"/>
    </location>
</feature>
<feature type="DNA-binding region" description="H-T-H motif" evidence="2">
    <location>
        <begin position="43"/>
        <end position="62"/>
    </location>
</feature>
<dbReference type="Gene3D" id="1.10.357.10">
    <property type="entry name" value="Tetracycline Repressor, domain 2"/>
    <property type="match status" value="2"/>
</dbReference>
<dbReference type="EMBL" id="QJSP01000005">
    <property type="protein sequence ID" value="PYE18103.1"/>
    <property type="molecule type" value="Genomic_DNA"/>
</dbReference>
<dbReference type="PANTHER" id="PTHR30055">
    <property type="entry name" value="HTH-TYPE TRANSCRIPTIONAL REGULATOR RUTR"/>
    <property type="match status" value="1"/>
</dbReference>
<dbReference type="PROSITE" id="PS50977">
    <property type="entry name" value="HTH_TETR_2"/>
    <property type="match status" value="2"/>
</dbReference>
<keyword evidence="6" id="KW-1185">Reference proteome</keyword>
<dbReference type="PANTHER" id="PTHR30055:SF237">
    <property type="entry name" value="TRANSCRIPTIONAL REPRESSOR MCE3R"/>
    <property type="match status" value="1"/>
</dbReference>
<dbReference type="RefSeq" id="WP_110469458.1">
    <property type="nucleotide sequence ID" value="NZ_QJSP01000005.1"/>
</dbReference>
<keyword evidence="1 2" id="KW-0238">DNA-binding</keyword>
<dbReference type="Gene3D" id="1.10.10.60">
    <property type="entry name" value="Homeodomain-like"/>
    <property type="match status" value="2"/>
</dbReference>
<evidence type="ECO:0000259" key="4">
    <source>
        <dbReference type="PROSITE" id="PS50977"/>
    </source>
</evidence>
<proteinExistence type="predicted"/>
<dbReference type="InterPro" id="IPR009057">
    <property type="entry name" value="Homeodomain-like_sf"/>
</dbReference>
<dbReference type="PROSITE" id="PS01081">
    <property type="entry name" value="HTH_TETR_1"/>
    <property type="match status" value="1"/>
</dbReference>
<evidence type="ECO:0000256" key="3">
    <source>
        <dbReference type="SAM" id="MobiDB-lite"/>
    </source>
</evidence>
<evidence type="ECO:0000313" key="6">
    <source>
        <dbReference type="Proteomes" id="UP000247591"/>
    </source>
</evidence>
<feature type="DNA-binding region" description="H-T-H motif" evidence="2">
    <location>
        <begin position="243"/>
        <end position="262"/>
    </location>
</feature>
<dbReference type="PRINTS" id="PR00455">
    <property type="entry name" value="HTHTETR"/>
</dbReference>
<feature type="region of interest" description="Disordered" evidence="3">
    <location>
        <begin position="1"/>
        <end position="24"/>
    </location>
</feature>
<dbReference type="AlphaFoldDB" id="A0A318RXE4"/>
<reference evidence="5 6" key="1">
    <citation type="submission" date="2018-06" db="EMBL/GenBank/DDBJ databases">
        <title>Genomic Encyclopedia of Type Strains, Phase IV (KMG-IV): sequencing the most valuable type-strain genomes for metagenomic binning, comparative biology and taxonomic classification.</title>
        <authorList>
            <person name="Goeker M."/>
        </authorList>
    </citation>
    <scope>NUCLEOTIDE SEQUENCE [LARGE SCALE GENOMIC DNA]</scope>
    <source>
        <strain evidence="5 6">DSM 45521</strain>
    </source>
</reference>
<evidence type="ECO:0000256" key="2">
    <source>
        <dbReference type="PROSITE-ProRule" id="PRU00335"/>
    </source>
</evidence>
<evidence type="ECO:0000256" key="1">
    <source>
        <dbReference type="ARBA" id="ARBA00023125"/>
    </source>
</evidence>
<gene>
    <name evidence="5" type="ORF">DFR67_105248</name>
</gene>
<accession>A0A318RXE4</accession>
<dbReference type="SUPFAM" id="SSF46689">
    <property type="entry name" value="Homeodomain-like"/>
    <property type="match status" value="2"/>
</dbReference>
<dbReference type="InterPro" id="IPR050109">
    <property type="entry name" value="HTH-type_TetR-like_transc_reg"/>
</dbReference>
<sequence>MSSNSDVAGGQRTQRHSRPADRKHQLTDRAAELFLARGYDHVSVADIAKAAGVTGPSIYRHFVDKQAILYAAVMSGVEDIEKCTDTALAPADNGEIPIDKAIEKLCALGVTNPRSAALWRWSTAHLTPDQNDEVARRTRKVLHRWSGAVFAHRTDLSARDIDQLAWSILSVNGSVSVHRTRISTSRAVAQLVKLVARVVELTPEHAVAIPPMPRAMAEPSGRRDEILDAAAALFQQRGFATVGVDEIGEAVGITGPSVYKHFPSKQAILIGISQRSANRLEASAIAAYSVASDPASLLALLVDSYVQVLTSTPDLSVSFNSRSVLEGFDNGDLITYQRRYVGRWVNLVEQIETDLPTPEAAVTVHAALTIANDAMRLRRNWSRPDMPALLAYLMKGVLGLPEAAPNTQAGLALS</sequence>
<comment type="caution">
    <text evidence="5">The sequence shown here is derived from an EMBL/GenBank/DDBJ whole genome shotgun (WGS) entry which is preliminary data.</text>
</comment>
<evidence type="ECO:0000313" key="5">
    <source>
        <dbReference type="EMBL" id="PYE18103.1"/>
    </source>
</evidence>
<name>A0A318RXE4_WILLI</name>
<protein>
    <submittedName>
        <fullName evidence="5">TetR family transcriptional regulator</fullName>
    </submittedName>
</protein>
<dbReference type="OrthoDB" id="4456617at2"/>
<dbReference type="InterPro" id="IPR001647">
    <property type="entry name" value="HTH_TetR"/>
</dbReference>
<dbReference type="GO" id="GO:0003700">
    <property type="term" value="F:DNA-binding transcription factor activity"/>
    <property type="evidence" value="ECO:0007669"/>
    <property type="project" value="TreeGrafter"/>
</dbReference>
<dbReference type="Proteomes" id="UP000247591">
    <property type="component" value="Unassembled WGS sequence"/>
</dbReference>
<organism evidence="5 6">
    <name type="scientific">Williamsia limnetica</name>
    <dbReference type="NCBI Taxonomy" id="882452"/>
    <lineage>
        <taxon>Bacteria</taxon>
        <taxon>Bacillati</taxon>
        <taxon>Actinomycetota</taxon>
        <taxon>Actinomycetes</taxon>
        <taxon>Mycobacteriales</taxon>
        <taxon>Nocardiaceae</taxon>
        <taxon>Williamsia</taxon>
    </lineage>
</organism>
<dbReference type="GO" id="GO:0000976">
    <property type="term" value="F:transcription cis-regulatory region binding"/>
    <property type="evidence" value="ECO:0007669"/>
    <property type="project" value="TreeGrafter"/>
</dbReference>
<feature type="domain" description="HTH tetR-type" evidence="4">
    <location>
        <begin position="220"/>
        <end position="280"/>
    </location>
</feature>